<dbReference type="Gene3D" id="3.90.1200.10">
    <property type="match status" value="1"/>
</dbReference>
<proteinExistence type="predicted"/>
<dbReference type="PANTHER" id="PTHR21310">
    <property type="entry name" value="AMINOGLYCOSIDE PHOSPHOTRANSFERASE-RELATED-RELATED"/>
    <property type="match status" value="1"/>
</dbReference>
<evidence type="ECO:0000313" key="3">
    <source>
        <dbReference type="Proteomes" id="UP000775872"/>
    </source>
</evidence>
<dbReference type="Proteomes" id="UP000775872">
    <property type="component" value="Unassembled WGS sequence"/>
</dbReference>
<dbReference type="AlphaFoldDB" id="A0A9N9ZEI9"/>
<reference evidence="2" key="1">
    <citation type="submission" date="2021-10" db="EMBL/GenBank/DDBJ databases">
        <authorList>
            <person name="Piombo E."/>
        </authorList>
    </citation>
    <scope>NUCLEOTIDE SEQUENCE</scope>
</reference>
<dbReference type="EMBL" id="CABFOC020000046">
    <property type="protein sequence ID" value="CAH0054138.1"/>
    <property type="molecule type" value="Genomic_DNA"/>
</dbReference>
<dbReference type="OrthoDB" id="2906425at2759"/>
<feature type="domain" description="Aminoglycoside phosphotransferase" evidence="1">
    <location>
        <begin position="152"/>
        <end position="202"/>
    </location>
</feature>
<evidence type="ECO:0000259" key="1">
    <source>
        <dbReference type="Pfam" id="PF01636"/>
    </source>
</evidence>
<accession>A0A9N9ZEI9</accession>
<sequence length="252" mass="28983">MGDGPGKRPPLEDGCLYMTAERKYYQSGLSFIKRSLREKEYHQGPYGPCVPRLSKERLQNEAECLRFIRSNTNVPVPAVYADFEDDVAYYLVTEFIQGVDLNDIPLEKKDLVRAEVEKHLHTLHNLRSKTVGGPSGLLIPPRSVMESTKHDLWVLQPSGKEEEYAFCHNDLSEYNVIVNPETFKIAAIIDWEHAGFYPEYFEAPIYTRHGPDAKLINDKNHVARLLEFLRSRSVDTTVPEFEEKKIEQNKAN</sequence>
<dbReference type="PANTHER" id="PTHR21310:SF15">
    <property type="entry name" value="AMINOGLYCOSIDE PHOSPHOTRANSFERASE DOMAIN-CONTAINING PROTEIN"/>
    <property type="match status" value="1"/>
</dbReference>
<name>A0A9N9ZEI9_9HYPO</name>
<dbReference type="SUPFAM" id="SSF56112">
    <property type="entry name" value="Protein kinase-like (PK-like)"/>
    <property type="match status" value="1"/>
</dbReference>
<dbReference type="Pfam" id="PF01636">
    <property type="entry name" value="APH"/>
    <property type="match status" value="1"/>
</dbReference>
<dbReference type="CDD" id="cd05120">
    <property type="entry name" value="APH_ChoK_like"/>
    <property type="match status" value="1"/>
</dbReference>
<dbReference type="InterPro" id="IPR002575">
    <property type="entry name" value="Aminoglycoside_PTrfase"/>
</dbReference>
<dbReference type="InterPro" id="IPR051678">
    <property type="entry name" value="AGP_Transferase"/>
</dbReference>
<gene>
    <name evidence="2" type="ORF">CSOL1703_00015334</name>
</gene>
<comment type="caution">
    <text evidence="2">The sequence shown here is derived from an EMBL/GenBank/DDBJ whole genome shotgun (WGS) entry which is preliminary data.</text>
</comment>
<evidence type="ECO:0000313" key="2">
    <source>
        <dbReference type="EMBL" id="CAH0054138.1"/>
    </source>
</evidence>
<protein>
    <recommendedName>
        <fullName evidence="1">Aminoglycoside phosphotransferase domain-containing protein</fullName>
    </recommendedName>
</protein>
<dbReference type="InterPro" id="IPR011009">
    <property type="entry name" value="Kinase-like_dom_sf"/>
</dbReference>
<keyword evidence="3" id="KW-1185">Reference proteome</keyword>
<organism evidence="2 3">
    <name type="scientific">Clonostachys solani</name>
    <dbReference type="NCBI Taxonomy" id="160281"/>
    <lineage>
        <taxon>Eukaryota</taxon>
        <taxon>Fungi</taxon>
        <taxon>Dikarya</taxon>
        <taxon>Ascomycota</taxon>
        <taxon>Pezizomycotina</taxon>
        <taxon>Sordariomycetes</taxon>
        <taxon>Hypocreomycetidae</taxon>
        <taxon>Hypocreales</taxon>
        <taxon>Bionectriaceae</taxon>
        <taxon>Clonostachys</taxon>
    </lineage>
</organism>